<accession>A0A812WKW4</accession>
<sequence length="230" mass="25393">MKSEPAGPAVEDDLPQVAVRLDGNQVITLQRFIQERLHTPALIEVTIEAVLSDRKCRQIKKQCELAKHLGCTPVLFFNGMEDAKIAIDVETLPVWISRENVEHFAFRQAQKKAEKVQAAEARALAAEMALQQLQGSAPAQPTVIWACQLRKDYDFDDGTAIEVAGNAFKLKGAIADAATSAAIKEKKPETVLCDADELDIYSRKDRELRKSEQSKHTHSLTSKPPCCVSA</sequence>
<evidence type="ECO:0000313" key="3">
    <source>
        <dbReference type="Proteomes" id="UP000649617"/>
    </source>
</evidence>
<name>A0A812WKW4_SYMPI</name>
<feature type="compositionally biased region" description="Basic and acidic residues" evidence="1">
    <location>
        <begin position="206"/>
        <end position="215"/>
    </location>
</feature>
<dbReference type="Proteomes" id="UP000649617">
    <property type="component" value="Unassembled WGS sequence"/>
</dbReference>
<evidence type="ECO:0000313" key="2">
    <source>
        <dbReference type="EMBL" id="CAE7682481.1"/>
    </source>
</evidence>
<gene>
    <name evidence="2" type="primary">Rab7a</name>
    <name evidence="2" type="ORF">SPIL2461_LOCUS19026</name>
</gene>
<comment type="caution">
    <text evidence="2">The sequence shown here is derived from an EMBL/GenBank/DDBJ whole genome shotgun (WGS) entry which is preliminary data.</text>
</comment>
<proteinExistence type="predicted"/>
<feature type="region of interest" description="Disordered" evidence="1">
    <location>
        <begin position="206"/>
        <end position="230"/>
    </location>
</feature>
<evidence type="ECO:0000256" key="1">
    <source>
        <dbReference type="SAM" id="MobiDB-lite"/>
    </source>
</evidence>
<dbReference type="AlphaFoldDB" id="A0A812WKW4"/>
<dbReference type="OrthoDB" id="446743at2759"/>
<keyword evidence="3" id="KW-1185">Reference proteome</keyword>
<dbReference type="EMBL" id="CAJNIZ010044232">
    <property type="protein sequence ID" value="CAE7682481.1"/>
    <property type="molecule type" value="Genomic_DNA"/>
</dbReference>
<organism evidence="2 3">
    <name type="scientific">Symbiodinium pilosum</name>
    <name type="common">Dinoflagellate</name>
    <dbReference type="NCBI Taxonomy" id="2952"/>
    <lineage>
        <taxon>Eukaryota</taxon>
        <taxon>Sar</taxon>
        <taxon>Alveolata</taxon>
        <taxon>Dinophyceae</taxon>
        <taxon>Suessiales</taxon>
        <taxon>Symbiodiniaceae</taxon>
        <taxon>Symbiodinium</taxon>
    </lineage>
</organism>
<reference evidence="2" key="1">
    <citation type="submission" date="2021-02" db="EMBL/GenBank/DDBJ databases">
        <authorList>
            <person name="Dougan E. K."/>
            <person name="Rhodes N."/>
            <person name="Thang M."/>
            <person name="Chan C."/>
        </authorList>
    </citation>
    <scope>NUCLEOTIDE SEQUENCE</scope>
</reference>
<protein>
    <submittedName>
        <fullName evidence="2">Rab7a protein</fullName>
    </submittedName>
</protein>